<dbReference type="InterPro" id="IPR020855">
    <property type="entry name" value="Ureohydrolase_Mn_BS"/>
</dbReference>
<dbReference type="GO" id="GO:0030145">
    <property type="term" value="F:manganese ion binding"/>
    <property type="evidence" value="ECO:0007669"/>
    <property type="project" value="UniProtKB-UniRule"/>
</dbReference>
<dbReference type="Proteomes" id="UP000436483">
    <property type="component" value="Unassembled WGS sequence"/>
</dbReference>
<sequence>MTFKKSEAAPAGLPGDQGEVGPVFRVKDVIRPLASNIRGGSVLIGFASDEGVRRNFGRVGASQGPSAIRRALERLPVHHPVEIVEAGDIACTDGDLSGAQERLADAVATLLDRDMRPVILGGGHEVAYGSFLGLAKHLSGRLATTNILVVNLDAHFDLRLAPVPNSGTPFRQIAEFCSAHGTAFNYLCLGISELSNTTALFERARQLGVEYRLDEEMRPTDSAELRARLAQKLMAADTVYLSIDLDVLPASVAPGVSAPAASGVALEIIEDLVDDVISSGKLALSDIAELNPVLDRDDQTARVAARLAYRLLLGRGRKSIIR</sequence>
<keyword evidence="3 5" id="KW-0369">Histidine metabolism</keyword>
<dbReference type="PROSITE" id="PS01053">
    <property type="entry name" value="ARGINASE_1"/>
    <property type="match status" value="1"/>
</dbReference>
<evidence type="ECO:0000256" key="5">
    <source>
        <dbReference type="HAMAP-Rule" id="MF_00737"/>
    </source>
</evidence>
<organism evidence="9 10">
    <name type="scientific">Microvirga makkahensis</name>
    <dbReference type="NCBI Taxonomy" id="1128670"/>
    <lineage>
        <taxon>Bacteria</taxon>
        <taxon>Pseudomonadati</taxon>
        <taxon>Pseudomonadota</taxon>
        <taxon>Alphaproteobacteria</taxon>
        <taxon>Hyphomicrobiales</taxon>
        <taxon>Methylobacteriaceae</taxon>
        <taxon>Microvirga</taxon>
    </lineage>
</organism>
<dbReference type="PROSITE" id="PS51409">
    <property type="entry name" value="ARGINASE_2"/>
    <property type="match status" value="1"/>
</dbReference>
<comment type="pathway">
    <text evidence="5">Amino-acid degradation; L-histidine degradation into L-glutamate; L-glutamate from N-formimidoyl-L-glutamate (hydrolase route): step 1/1.</text>
</comment>
<dbReference type="InterPro" id="IPR005923">
    <property type="entry name" value="HutG"/>
</dbReference>
<dbReference type="AlphaFoldDB" id="A0A7X3SQC6"/>
<dbReference type="NCBIfam" id="TIGR01227">
    <property type="entry name" value="hutG"/>
    <property type="match status" value="1"/>
</dbReference>
<feature type="binding site" evidence="5">
    <location>
        <position position="153"/>
    </location>
    <ligand>
        <name>Mn(2+)</name>
        <dbReference type="ChEBI" id="CHEBI:29035"/>
        <label>1</label>
    </ligand>
</feature>
<keyword evidence="2 5" id="KW-0378">Hydrolase</keyword>
<dbReference type="HAMAP" id="MF_00737">
    <property type="entry name" value="Formimidoylglutam"/>
    <property type="match status" value="1"/>
</dbReference>
<reference evidence="9 10" key="2">
    <citation type="submission" date="2020-01" db="EMBL/GenBank/DDBJ databases">
        <title>Microvirga sp. nov., an arsenate reduction bacterium isolated from Tibet hotspring sediments.</title>
        <authorList>
            <person name="Xian W.-D."/>
            <person name="Li W.-J."/>
        </authorList>
    </citation>
    <scope>NUCLEOTIDE SEQUENCE [LARGE SCALE GENOMIC DNA]</scope>
    <source>
        <strain evidence="9 10">KCTC 23863</strain>
    </source>
</reference>
<accession>A0A7X3SQC6</accession>
<keyword evidence="4 5" id="KW-0464">Manganese</keyword>
<dbReference type="PRINTS" id="PR00116">
    <property type="entry name" value="ARGINASE"/>
</dbReference>
<dbReference type="Gene3D" id="3.40.800.10">
    <property type="entry name" value="Ureohydrolase domain"/>
    <property type="match status" value="1"/>
</dbReference>
<evidence type="ECO:0000256" key="4">
    <source>
        <dbReference type="ARBA" id="ARBA00023211"/>
    </source>
</evidence>
<comment type="cofactor">
    <cofactor evidence="5">
        <name>Mn(2+)</name>
        <dbReference type="ChEBI" id="CHEBI:29035"/>
    </cofactor>
    <text evidence="5">Binds 2 manganese ions per subunit.</text>
</comment>
<dbReference type="PANTHER" id="PTHR11358">
    <property type="entry name" value="ARGINASE/AGMATINASE"/>
    <property type="match status" value="1"/>
</dbReference>
<dbReference type="CDD" id="cd09988">
    <property type="entry name" value="Formimidoylglutamase"/>
    <property type="match status" value="1"/>
</dbReference>
<evidence type="ECO:0000313" key="10">
    <source>
        <dbReference type="Proteomes" id="UP000436483"/>
    </source>
</evidence>
<dbReference type="RefSeq" id="WP_160885801.1">
    <property type="nucleotide sequence ID" value="NZ_WURB01000013.1"/>
</dbReference>
<keyword evidence="10" id="KW-1185">Reference proteome</keyword>
<evidence type="ECO:0000256" key="1">
    <source>
        <dbReference type="ARBA" id="ARBA00022723"/>
    </source>
</evidence>
<evidence type="ECO:0000256" key="3">
    <source>
        <dbReference type="ARBA" id="ARBA00022808"/>
    </source>
</evidence>
<dbReference type="PANTHER" id="PTHR11358:SF35">
    <property type="entry name" value="FORMIMIDOYLGLUTAMASE"/>
    <property type="match status" value="1"/>
</dbReference>
<feature type="binding site" evidence="5">
    <location>
        <position position="124"/>
    </location>
    <ligand>
        <name>Mn(2+)</name>
        <dbReference type="ChEBI" id="CHEBI:29035"/>
        <label>1</label>
    </ligand>
</feature>
<comment type="similarity">
    <text evidence="5 7 8">Belongs to the arginase family.</text>
</comment>
<dbReference type="InterPro" id="IPR006035">
    <property type="entry name" value="Ureohydrolase"/>
</dbReference>
<keyword evidence="1 5" id="KW-0479">Metal-binding</keyword>
<dbReference type="EMBL" id="WURB01000013">
    <property type="protein sequence ID" value="MXQ13128.1"/>
    <property type="molecule type" value="Genomic_DNA"/>
</dbReference>
<evidence type="ECO:0000256" key="6">
    <source>
        <dbReference type="NCBIfam" id="TIGR01227"/>
    </source>
</evidence>
<protein>
    <recommendedName>
        <fullName evidence="5 6">Formimidoylglutamase</fullName>
        <ecNumber evidence="5 6">3.5.3.8</ecNumber>
    </recommendedName>
    <alternativeName>
        <fullName evidence="5">Formiminoglutamase</fullName>
    </alternativeName>
    <alternativeName>
        <fullName evidence="5">Formiminoglutamate hydrolase</fullName>
    </alternativeName>
</protein>
<feature type="binding site" evidence="5">
    <location>
        <position position="246"/>
    </location>
    <ligand>
        <name>Mn(2+)</name>
        <dbReference type="ChEBI" id="CHEBI:29035"/>
        <label>2</label>
    </ligand>
</feature>
<dbReference type="GO" id="GO:0050415">
    <property type="term" value="F:formimidoylglutamase activity"/>
    <property type="evidence" value="ECO:0007669"/>
    <property type="project" value="UniProtKB-UniRule"/>
</dbReference>
<evidence type="ECO:0000256" key="2">
    <source>
        <dbReference type="ARBA" id="ARBA00022801"/>
    </source>
</evidence>
<dbReference type="UniPathway" id="UPA00379">
    <property type="reaction ID" value="UER00552"/>
</dbReference>
<feature type="binding site" evidence="5">
    <location>
        <position position="155"/>
    </location>
    <ligand>
        <name>Mn(2+)</name>
        <dbReference type="ChEBI" id="CHEBI:29035"/>
        <label>2</label>
    </ligand>
</feature>
<evidence type="ECO:0000313" key="9">
    <source>
        <dbReference type="EMBL" id="MXQ13128.1"/>
    </source>
</evidence>
<reference evidence="9 10" key="1">
    <citation type="submission" date="2019-12" db="EMBL/GenBank/DDBJ databases">
        <authorList>
            <person name="Yuan C.-G."/>
        </authorList>
    </citation>
    <scope>NUCLEOTIDE SEQUENCE [LARGE SCALE GENOMIC DNA]</scope>
    <source>
        <strain evidence="9 10">KCTC 23863</strain>
    </source>
</reference>
<dbReference type="GO" id="GO:0019557">
    <property type="term" value="P:L-histidine catabolic process to glutamate and formate"/>
    <property type="evidence" value="ECO:0007669"/>
    <property type="project" value="UniProtKB-UniPathway"/>
</dbReference>
<comment type="caution">
    <text evidence="9">The sequence shown here is derived from an EMBL/GenBank/DDBJ whole genome shotgun (WGS) entry which is preliminary data.</text>
</comment>
<evidence type="ECO:0000256" key="8">
    <source>
        <dbReference type="RuleBase" id="RU003684"/>
    </source>
</evidence>
<proteinExistence type="inferred from homology"/>
<name>A0A7X3SQC6_9HYPH</name>
<dbReference type="Pfam" id="PF00491">
    <property type="entry name" value="Arginase"/>
    <property type="match status" value="1"/>
</dbReference>
<dbReference type="InterPro" id="IPR023696">
    <property type="entry name" value="Ureohydrolase_dom_sf"/>
</dbReference>
<dbReference type="GO" id="GO:0008783">
    <property type="term" value="F:agmatinase activity"/>
    <property type="evidence" value="ECO:0007669"/>
    <property type="project" value="TreeGrafter"/>
</dbReference>
<gene>
    <name evidence="5 9" type="primary">hutG</name>
    <name evidence="9" type="ORF">GR328_16990</name>
</gene>
<comment type="catalytic activity">
    <reaction evidence="5">
        <text>N-formimidoyl-L-glutamate + H2O = formamide + L-glutamate</text>
        <dbReference type="Rhea" id="RHEA:22492"/>
        <dbReference type="ChEBI" id="CHEBI:15377"/>
        <dbReference type="ChEBI" id="CHEBI:16397"/>
        <dbReference type="ChEBI" id="CHEBI:29985"/>
        <dbReference type="ChEBI" id="CHEBI:58928"/>
        <dbReference type="EC" id="3.5.3.8"/>
    </reaction>
</comment>
<evidence type="ECO:0000256" key="7">
    <source>
        <dbReference type="PROSITE-ProRule" id="PRU00742"/>
    </source>
</evidence>
<feature type="binding site" evidence="5">
    <location>
        <position position="157"/>
    </location>
    <ligand>
        <name>Mn(2+)</name>
        <dbReference type="ChEBI" id="CHEBI:29035"/>
        <label>1</label>
    </ligand>
</feature>
<dbReference type="SUPFAM" id="SSF52768">
    <property type="entry name" value="Arginase/deacetylase"/>
    <property type="match status" value="1"/>
</dbReference>
<dbReference type="GO" id="GO:0019556">
    <property type="term" value="P:L-histidine catabolic process to glutamate and formamide"/>
    <property type="evidence" value="ECO:0007669"/>
    <property type="project" value="UniProtKB-UniRule"/>
</dbReference>
<feature type="binding site" evidence="5">
    <location>
        <position position="244"/>
    </location>
    <ligand>
        <name>Mn(2+)</name>
        <dbReference type="ChEBI" id="CHEBI:29035"/>
        <label>2</label>
    </ligand>
</feature>
<dbReference type="OrthoDB" id="9788689at2"/>
<dbReference type="EC" id="3.5.3.8" evidence="5 6"/>
<dbReference type="GO" id="GO:0033389">
    <property type="term" value="P:putrescine biosynthetic process from arginine, via agmatine"/>
    <property type="evidence" value="ECO:0007669"/>
    <property type="project" value="TreeGrafter"/>
</dbReference>
<feature type="binding site" evidence="5">
    <location>
        <position position="244"/>
    </location>
    <ligand>
        <name>Mn(2+)</name>
        <dbReference type="ChEBI" id="CHEBI:29035"/>
        <label>1</label>
    </ligand>
</feature>
<feature type="binding site" evidence="5">
    <location>
        <position position="153"/>
    </location>
    <ligand>
        <name>Mn(2+)</name>
        <dbReference type="ChEBI" id="CHEBI:29035"/>
        <label>2</label>
    </ligand>
</feature>
<comment type="function">
    <text evidence="5">Catalyzes the conversion of N-formimidoyl-L-glutamate to L-glutamate and formamide.</text>
</comment>